<dbReference type="RefSeq" id="WP_377856813.1">
    <property type="nucleotide sequence ID" value="NZ_JBHLZU010000020.1"/>
</dbReference>
<dbReference type="InterPro" id="IPR005545">
    <property type="entry name" value="YCII"/>
</dbReference>
<comment type="caution">
    <text evidence="3">The sequence shown here is derived from an EMBL/GenBank/DDBJ whole genome shotgun (WGS) entry which is preliminary data.</text>
</comment>
<dbReference type="InterPro" id="IPR011008">
    <property type="entry name" value="Dimeric_a/b-barrel"/>
</dbReference>
<accession>A0ABV6A1Y6</accession>
<evidence type="ECO:0000313" key="4">
    <source>
        <dbReference type="Proteomes" id="UP001589693"/>
    </source>
</evidence>
<dbReference type="Pfam" id="PF03795">
    <property type="entry name" value="YCII"/>
    <property type="match status" value="1"/>
</dbReference>
<feature type="domain" description="YCII-related" evidence="2">
    <location>
        <begin position="1"/>
        <end position="114"/>
    </location>
</feature>
<proteinExistence type="inferred from homology"/>
<evidence type="ECO:0000313" key="3">
    <source>
        <dbReference type="EMBL" id="MFB9907165.1"/>
    </source>
</evidence>
<dbReference type="EMBL" id="JBHLZU010000020">
    <property type="protein sequence ID" value="MFB9907165.1"/>
    <property type="molecule type" value="Genomic_DNA"/>
</dbReference>
<name>A0ABV6A1Y6_9PSEU</name>
<dbReference type="Gene3D" id="3.30.70.1060">
    <property type="entry name" value="Dimeric alpha+beta barrel"/>
    <property type="match status" value="1"/>
</dbReference>
<sequence>MRFMVMVKADTQSEAGLPPSAELVTAMAKFNEELVNAGVLLAAEGLKPSSTGVRVRLAGESRTVVDGPFAETKELLAGFWLIDVKSMDDAIAWIKRVPCEPGGEGDVEIRPVFEAADFAPEMTEERRAAERLLRDRVAAQQR</sequence>
<dbReference type="PANTHER" id="PTHR35174">
    <property type="entry name" value="BLL7171 PROTEIN-RELATED"/>
    <property type="match status" value="1"/>
</dbReference>
<dbReference type="PANTHER" id="PTHR35174:SF4">
    <property type="entry name" value="BLL7163 PROTEIN"/>
    <property type="match status" value="1"/>
</dbReference>
<evidence type="ECO:0000259" key="2">
    <source>
        <dbReference type="Pfam" id="PF03795"/>
    </source>
</evidence>
<evidence type="ECO:0000256" key="1">
    <source>
        <dbReference type="ARBA" id="ARBA00007689"/>
    </source>
</evidence>
<dbReference type="Proteomes" id="UP001589693">
    <property type="component" value="Unassembled WGS sequence"/>
</dbReference>
<dbReference type="SUPFAM" id="SSF54909">
    <property type="entry name" value="Dimeric alpha+beta barrel"/>
    <property type="match status" value="1"/>
</dbReference>
<keyword evidence="4" id="KW-1185">Reference proteome</keyword>
<organism evidence="3 4">
    <name type="scientific">Allokutzneria oryzae</name>
    <dbReference type="NCBI Taxonomy" id="1378989"/>
    <lineage>
        <taxon>Bacteria</taxon>
        <taxon>Bacillati</taxon>
        <taxon>Actinomycetota</taxon>
        <taxon>Actinomycetes</taxon>
        <taxon>Pseudonocardiales</taxon>
        <taxon>Pseudonocardiaceae</taxon>
        <taxon>Allokutzneria</taxon>
    </lineage>
</organism>
<protein>
    <submittedName>
        <fullName evidence="3">YciI family protein</fullName>
    </submittedName>
</protein>
<gene>
    <name evidence="3" type="ORF">ACFFQA_24785</name>
</gene>
<reference evidence="3 4" key="1">
    <citation type="submission" date="2024-09" db="EMBL/GenBank/DDBJ databases">
        <authorList>
            <person name="Sun Q."/>
            <person name="Mori K."/>
        </authorList>
    </citation>
    <scope>NUCLEOTIDE SEQUENCE [LARGE SCALE GENOMIC DNA]</scope>
    <source>
        <strain evidence="3 4">TBRC 7907</strain>
    </source>
</reference>
<comment type="similarity">
    <text evidence="1">Belongs to the YciI family.</text>
</comment>